<evidence type="ECO:0000313" key="1">
    <source>
        <dbReference type="EMBL" id="QPC67428.1"/>
    </source>
</evidence>
<dbReference type="Proteomes" id="UP000663297">
    <property type="component" value="Chromosome 4"/>
</dbReference>
<gene>
    <name evidence="1" type="ORF">HYE67_009659</name>
</gene>
<dbReference type="EMBL" id="CP064750">
    <property type="protein sequence ID" value="QPC67428.1"/>
    <property type="molecule type" value="Genomic_DNA"/>
</dbReference>
<dbReference type="AlphaFoldDB" id="A0A7S8DF42"/>
<organism evidence="1 2">
    <name type="scientific">Fusarium culmorum</name>
    <dbReference type="NCBI Taxonomy" id="5516"/>
    <lineage>
        <taxon>Eukaryota</taxon>
        <taxon>Fungi</taxon>
        <taxon>Dikarya</taxon>
        <taxon>Ascomycota</taxon>
        <taxon>Pezizomycotina</taxon>
        <taxon>Sordariomycetes</taxon>
        <taxon>Hypocreomycetidae</taxon>
        <taxon>Hypocreales</taxon>
        <taxon>Nectriaceae</taxon>
        <taxon>Fusarium</taxon>
    </lineage>
</organism>
<dbReference type="PANTHER" id="PTHR39697:SF2">
    <property type="entry name" value="CYANOVIRIN-N DOMAIN-CONTAINING PROTEIN"/>
    <property type="match status" value="1"/>
</dbReference>
<reference evidence="1" key="1">
    <citation type="submission" date="2020-11" db="EMBL/GenBank/DDBJ databases">
        <title>The chromosome-scale genome resource for two endophytic Fusarium species: F. culmorum and F. pseudograminearum.</title>
        <authorList>
            <person name="Yuan Z."/>
        </authorList>
    </citation>
    <scope>NUCLEOTIDE SEQUENCE</scope>
    <source>
        <strain evidence="1">Class2-1B</strain>
    </source>
</reference>
<name>A0A7S8DF42_FUSCU</name>
<proteinExistence type="predicted"/>
<sequence length="173" mass="19511">MGKEFELIDSILLDSMSTTSSNMDGTATPTHTVMSETLLDYTESVPYPGAHFIIRQRDTGKVITLIAGELQLAEGLNPKGGYHWECIEKNRWLGFRNCVSGTIIGHNNNKKFIARAEKHQSYEYITLRPNPHGGYELMTKHNHDELWSMNVADDGQQLVETKGQGALWDFLKV</sequence>
<protein>
    <submittedName>
        <fullName evidence="1">Uncharacterized protein</fullName>
    </submittedName>
</protein>
<dbReference type="PANTHER" id="PTHR39697">
    <property type="entry name" value="RICIN B LECTIN DOMAIN-CONTAINING PROTEIN-RELATED"/>
    <property type="match status" value="1"/>
</dbReference>
<evidence type="ECO:0000313" key="2">
    <source>
        <dbReference type="Proteomes" id="UP000663297"/>
    </source>
</evidence>
<accession>A0A7S8DF42</accession>